<feature type="transmembrane region" description="Helical" evidence="1">
    <location>
        <begin position="6"/>
        <end position="25"/>
    </location>
</feature>
<dbReference type="InterPro" id="IPR036873">
    <property type="entry name" value="Rhodanese-like_dom_sf"/>
</dbReference>
<reference evidence="3 4" key="1">
    <citation type="journal article" date="2021" name="Syst. Appl. Microbiol.">
        <title>Persephonella atlantica sp. nov.: How to adapt to physico-chemical gradients in high temperature hydrothermal habitats.</title>
        <authorList>
            <person name="Francois D.X."/>
            <person name="Godfroy A."/>
            <person name="Mathien C."/>
            <person name="Aube J."/>
            <person name="Cathalot C."/>
            <person name="Lesongeur F."/>
            <person name="L'Haridon S."/>
            <person name="Philippon X."/>
            <person name="Roussel E.G."/>
        </authorList>
    </citation>
    <scope>NUCLEOTIDE SEQUENCE [LARGE SCALE GENOMIC DNA]</scope>
    <source>
        <strain evidence="3 4">MO1340</strain>
    </source>
</reference>
<dbReference type="PANTHER" id="PTHR43031">
    <property type="entry name" value="FAD-DEPENDENT OXIDOREDUCTASE"/>
    <property type="match status" value="1"/>
</dbReference>
<dbReference type="Pfam" id="PF00581">
    <property type="entry name" value="Rhodanese"/>
    <property type="match status" value="1"/>
</dbReference>
<evidence type="ECO:0000256" key="1">
    <source>
        <dbReference type="SAM" id="Phobius"/>
    </source>
</evidence>
<evidence type="ECO:0000313" key="4">
    <source>
        <dbReference type="Proteomes" id="UP000772812"/>
    </source>
</evidence>
<comment type="caution">
    <text evidence="3">The sequence shown here is derived from an EMBL/GenBank/DDBJ whole genome shotgun (WGS) entry which is preliminary data.</text>
</comment>
<sequence length="136" mass="15449">MKKLSPSNIVFLLLIGAGFLYYLYLKGLIFANFENLEPKQAYQIMQKEKDRVILLDVRTPEEQKTDGKIPGAVMIPLDELPNQIDRLDKNKKILVYCRTGMRSASASRLLSSLGFKVYNIKGGINNWKSEGLPVEK</sequence>
<keyword evidence="4" id="KW-1185">Reference proteome</keyword>
<dbReference type="SMART" id="SM00450">
    <property type="entry name" value="RHOD"/>
    <property type="match status" value="1"/>
</dbReference>
<dbReference type="SUPFAM" id="SSF52821">
    <property type="entry name" value="Rhodanese/Cell cycle control phosphatase"/>
    <property type="match status" value="1"/>
</dbReference>
<dbReference type="PROSITE" id="PS50206">
    <property type="entry name" value="RHODANESE_3"/>
    <property type="match status" value="1"/>
</dbReference>
<name>A0ABS1GHP4_9AQUI</name>
<gene>
    <name evidence="3" type="ORF">GWK41_05100</name>
</gene>
<feature type="domain" description="Rhodanese" evidence="2">
    <location>
        <begin position="48"/>
        <end position="136"/>
    </location>
</feature>
<accession>A0ABS1GHP4</accession>
<keyword evidence="1" id="KW-0472">Membrane</keyword>
<keyword evidence="1" id="KW-0812">Transmembrane</keyword>
<protein>
    <submittedName>
        <fullName evidence="3">Rhodanese-like domain-containing protein</fullName>
    </submittedName>
</protein>
<evidence type="ECO:0000313" key="3">
    <source>
        <dbReference type="EMBL" id="MBK3332437.1"/>
    </source>
</evidence>
<dbReference type="Proteomes" id="UP000772812">
    <property type="component" value="Unassembled WGS sequence"/>
</dbReference>
<proteinExistence type="predicted"/>
<dbReference type="EMBL" id="JAACYA010000001">
    <property type="protein sequence ID" value="MBK3332437.1"/>
    <property type="molecule type" value="Genomic_DNA"/>
</dbReference>
<dbReference type="Gene3D" id="3.40.250.10">
    <property type="entry name" value="Rhodanese-like domain"/>
    <property type="match status" value="1"/>
</dbReference>
<evidence type="ECO:0000259" key="2">
    <source>
        <dbReference type="PROSITE" id="PS50206"/>
    </source>
</evidence>
<dbReference type="PANTHER" id="PTHR43031:SF1">
    <property type="entry name" value="PYRIDINE NUCLEOTIDE-DISULPHIDE OXIDOREDUCTASE"/>
    <property type="match status" value="1"/>
</dbReference>
<organism evidence="3 4">
    <name type="scientific">Persephonella atlantica</name>
    <dbReference type="NCBI Taxonomy" id="2699429"/>
    <lineage>
        <taxon>Bacteria</taxon>
        <taxon>Pseudomonadati</taxon>
        <taxon>Aquificota</taxon>
        <taxon>Aquificia</taxon>
        <taxon>Aquificales</taxon>
        <taxon>Hydrogenothermaceae</taxon>
        <taxon>Persephonella</taxon>
    </lineage>
</organism>
<keyword evidence="1" id="KW-1133">Transmembrane helix</keyword>
<dbReference type="InterPro" id="IPR050229">
    <property type="entry name" value="GlpE_sulfurtransferase"/>
</dbReference>
<dbReference type="InterPro" id="IPR001763">
    <property type="entry name" value="Rhodanese-like_dom"/>
</dbReference>
<dbReference type="RefSeq" id="WP_200673805.1">
    <property type="nucleotide sequence ID" value="NZ_JAACYA010000001.1"/>
</dbReference>